<dbReference type="Proteomes" id="UP000607653">
    <property type="component" value="Unassembled WGS sequence"/>
</dbReference>
<proteinExistence type="predicted"/>
<evidence type="ECO:0000313" key="2">
    <source>
        <dbReference type="Proteomes" id="UP000607653"/>
    </source>
</evidence>
<sequence length="65" mass="7435">MSVVHWAKLQMFGSERVCFITAFSERSSKPLIPFKNESIYILRCSKNLSKQIIVQDSSVLKSTII</sequence>
<name>A0A822YUT9_NELNU</name>
<evidence type="ECO:0000313" key="1">
    <source>
        <dbReference type="EMBL" id="DAD36270.1"/>
    </source>
</evidence>
<reference evidence="1 2" key="1">
    <citation type="journal article" date="2020" name="Mol. Biol. Evol.">
        <title>Distinct Expression and Methylation Patterns for Genes with Different Fates following a Single Whole-Genome Duplication in Flowering Plants.</title>
        <authorList>
            <person name="Shi T."/>
            <person name="Rahmani R.S."/>
            <person name="Gugger P.F."/>
            <person name="Wang M."/>
            <person name="Li H."/>
            <person name="Zhang Y."/>
            <person name="Li Z."/>
            <person name="Wang Q."/>
            <person name="Van de Peer Y."/>
            <person name="Marchal K."/>
            <person name="Chen J."/>
        </authorList>
    </citation>
    <scope>NUCLEOTIDE SEQUENCE [LARGE SCALE GENOMIC DNA]</scope>
    <source>
        <tissue evidence="1">Leaf</tissue>
    </source>
</reference>
<gene>
    <name evidence="1" type="ORF">HUJ06_006910</name>
</gene>
<protein>
    <submittedName>
        <fullName evidence="1">Uncharacterized protein</fullName>
    </submittedName>
</protein>
<dbReference type="AlphaFoldDB" id="A0A822YUT9"/>
<comment type="caution">
    <text evidence="1">The sequence shown here is derived from an EMBL/GenBank/DDBJ whole genome shotgun (WGS) entry which is preliminary data.</text>
</comment>
<keyword evidence="2" id="KW-1185">Reference proteome</keyword>
<accession>A0A822YUT9</accession>
<organism evidence="1 2">
    <name type="scientific">Nelumbo nucifera</name>
    <name type="common">Sacred lotus</name>
    <dbReference type="NCBI Taxonomy" id="4432"/>
    <lineage>
        <taxon>Eukaryota</taxon>
        <taxon>Viridiplantae</taxon>
        <taxon>Streptophyta</taxon>
        <taxon>Embryophyta</taxon>
        <taxon>Tracheophyta</taxon>
        <taxon>Spermatophyta</taxon>
        <taxon>Magnoliopsida</taxon>
        <taxon>Proteales</taxon>
        <taxon>Nelumbonaceae</taxon>
        <taxon>Nelumbo</taxon>
    </lineage>
</organism>
<dbReference type="EMBL" id="DUZY01000004">
    <property type="protein sequence ID" value="DAD36270.1"/>
    <property type="molecule type" value="Genomic_DNA"/>
</dbReference>